<gene>
    <name evidence="1" type="ORF">ACFQO8_05875</name>
</gene>
<accession>A0ABW2PKI5</accession>
<dbReference type="Pfam" id="PF09388">
    <property type="entry name" value="SpoOE-like"/>
    <property type="match status" value="1"/>
</dbReference>
<name>A0ABW2PKI5_9BACL</name>
<sequence>MAVTAADTLHQAIEQKRDELYKIASTHTWTSPEVILVSQELDSLITRHVLSKHKKDQHSN</sequence>
<dbReference type="Proteomes" id="UP001596439">
    <property type="component" value="Unassembled WGS sequence"/>
</dbReference>
<comment type="caution">
    <text evidence="1">The sequence shown here is derived from an EMBL/GenBank/DDBJ whole genome shotgun (WGS) entry which is preliminary data.</text>
</comment>
<keyword evidence="2" id="KW-1185">Reference proteome</keyword>
<organism evidence="1 2">
    <name type="scientific">Exiguobacterium aestuarii</name>
    <dbReference type="NCBI Taxonomy" id="273527"/>
    <lineage>
        <taxon>Bacteria</taxon>
        <taxon>Bacillati</taxon>
        <taxon>Bacillota</taxon>
        <taxon>Bacilli</taxon>
        <taxon>Bacillales</taxon>
        <taxon>Bacillales Family XII. Incertae Sedis</taxon>
        <taxon>Exiguobacterium</taxon>
    </lineage>
</organism>
<evidence type="ECO:0000313" key="2">
    <source>
        <dbReference type="Proteomes" id="UP001596439"/>
    </source>
</evidence>
<dbReference type="InterPro" id="IPR036638">
    <property type="entry name" value="HLH_DNA-bd_sf"/>
</dbReference>
<dbReference type="Gene3D" id="4.10.280.10">
    <property type="entry name" value="Helix-loop-helix DNA-binding domain"/>
    <property type="match status" value="1"/>
</dbReference>
<dbReference type="SUPFAM" id="SSF140500">
    <property type="entry name" value="BAS1536-like"/>
    <property type="match status" value="1"/>
</dbReference>
<dbReference type="InterPro" id="IPR037208">
    <property type="entry name" value="Spo0E-like_sf"/>
</dbReference>
<reference evidence="2" key="1">
    <citation type="journal article" date="2019" name="Int. J. Syst. Evol. Microbiol.">
        <title>The Global Catalogue of Microorganisms (GCM) 10K type strain sequencing project: providing services to taxonomists for standard genome sequencing and annotation.</title>
        <authorList>
            <consortium name="The Broad Institute Genomics Platform"/>
            <consortium name="The Broad Institute Genome Sequencing Center for Infectious Disease"/>
            <person name="Wu L."/>
            <person name="Ma J."/>
        </authorList>
    </citation>
    <scope>NUCLEOTIDE SEQUENCE [LARGE SCALE GENOMIC DNA]</scope>
    <source>
        <strain evidence="2">CCUG 55590</strain>
    </source>
</reference>
<proteinExistence type="predicted"/>
<protein>
    <submittedName>
        <fullName evidence="1">Aspartyl-phosphate phosphatase Spo0E family protein</fullName>
    </submittedName>
</protein>
<dbReference type="RefSeq" id="WP_214787745.1">
    <property type="nucleotide sequence ID" value="NZ_JANIEL010000013.1"/>
</dbReference>
<dbReference type="EMBL" id="JBHTCE010000001">
    <property type="protein sequence ID" value="MFC7389667.1"/>
    <property type="molecule type" value="Genomic_DNA"/>
</dbReference>
<dbReference type="InterPro" id="IPR018540">
    <property type="entry name" value="Spo0E-like"/>
</dbReference>
<evidence type="ECO:0000313" key="1">
    <source>
        <dbReference type="EMBL" id="MFC7389667.1"/>
    </source>
</evidence>